<evidence type="ECO:0000256" key="5">
    <source>
        <dbReference type="SAM" id="Phobius"/>
    </source>
</evidence>
<evidence type="ECO:0008006" key="8">
    <source>
        <dbReference type="Google" id="ProtNLM"/>
    </source>
</evidence>
<dbReference type="Pfam" id="PF01988">
    <property type="entry name" value="VIT1"/>
    <property type="match status" value="2"/>
</dbReference>
<feature type="transmembrane region" description="Helical" evidence="5">
    <location>
        <begin position="85"/>
        <end position="108"/>
    </location>
</feature>
<proteinExistence type="predicted"/>
<evidence type="ECO:0000256" key="2">
    <source>
        <dbReference type="ARBA" id="ARBA00022692"/>
    </source>
</evidence>
<feature type="transmembrane region" description="Helical" evidence="5">
    <location>
        <begin position="43"/>
        <end position="65"/>
    </location>
</feature>
<dbReference type="EMBL" id="LCQQ01000035">
    <property type="protein sequence ID" value="KKW20390.1"/>
    <property type="molecule type" value="Genomic_DNA"/>
</dbReference>
<evidence type="ECO:0000313" key="6">
    <source>
        <dbReference type="EMBL" id="KKW20390.1"/>
    </source>
</evidence>
<keyword evidence="4 5" id="KW-0472">Membrane</keyword>
<feature type="transmembrane region" description="Helical" evidence="5">
    <location>
        <begin position="12"/>
        <end position="37"/>
    </location>
</feature>
<reference evidence="6 7" key="1">
    <citation type="journal article" date="2015" name="Nature">
        <title>rRNA introns, odd ribosomes, and small enigmatic genomes across a large radiation of phyla.</title>
        <authorList>
            <person name="Brown C.T."/>
            <person name="Hug L.A."/>
            <person name="Thomas B.C."/>
            <person name="Sharon I."/>
            <person name="Castelle C.J."/>
            <person name="Singh A."/>
            <person name="Wilkins M.J."/>
            <person name="Williams K.H."/>
            <person name="Banfield J.F."/>
        </authorList>
    </citation>
    <scope>NUCLEOTIDE SEQUENCE [LARGE SCALE GENOMIC DNA]</scope>
</reference>
<dbReference type="GO" id="GO:0030026">
    <property type="term" value="P:intracellular manganese ion homeostasis"/>
    <property type="evidence" value="ECO:0007669"/>
    <property type="project" value="InterPro"/>
</dbReference>
<evidence type="ECO:0000256" key="3">
    <source>
        <dbReference type="ARBA" id="ARBA00022989"/>
    </source>
</evidence>
<comment type="subcellular location">
    <subcellularLocation>
        <location evidence="1">Endomembrane system</location>
        <topology evidence="1">Multi-pass membrane protein</topology>
    </subcellularLocation>
</comment>
<evidence type="ECO:0000256" key="4">
    <source>
        <dbReference type="ARBA" id="ARBA00023136"/>
    </source>
</evidence>
<keyword evidence="2 5" id="KW-0812">Transmembrane</keyword>
<dbReference type="AlphaFoldDB" id="A0A0G1WP73"/>
<protein>
    <recommendedName>
        <fullName evidence="8">VIT family protein</fullName>
    </recommendedName>
</protein>
<accession>A0A0G1WP73</accession>
<dbReference type="GO" id="GO:0005384">
    <property type="term" value="F:manganese ion transmembrane transporter activity"/>
    <property type="evidence" value="ECO:0007669"/>
    <property type="project" value="InterPro"/>
</dbReference>
<evidence type="ECO:0000313" key="7">
    <source>
        <dbReference type="Proteomes" id="UP000034201"/>
    </source>
</evidence>
<organism evidence="6 7">
    <name type="scientific">Candidatus Adlerbacteria bacterium GW2011_GWC1_50_9</name>
    <dbReference type="NCBI Taxonomy" id="1618608"/>
    <lineage>
        <taxon>Bacteria</taxon>
        <taxon>Candidatus Adleribacteriota</taxon>
    </lineage>
</organism>
<gene>
    <name evidence="6" type="ORF">UY61_C0035G0008</name>
</gene>
<name>A0A0G1WP73_9BACT</name>
<dbReference type="CDD" id="cd01059">
    <property type="entry name" value="CCC1_like"/>
    <property type="match status" value="1"/>
</dbReference>
<dbReference type="PANTHER" id="PTHR31851">
    <property type="entry name" value="FE(2+)/MN(2+) TRANSPORTER PCL1"/>
    <property type="match status" value="1"/>
</dbReference>
<dbReference type="InterPro" id="IPR008217">
    <property type="entry name" value="Ccc1_fam"/>
</dbReference>
<comment type="caution">
    <text evidence="6">The sequence shown here is derived from an EMBL/GenBank/DDBJ whole genome shotgun (WGS) entry which is preliminary data.</text>
</comment>
<keyword evidence="3 5" id="KW-1133">Transmembrane helix</keyword>
<evidence type="ECO:0000256" key="1">
    <source>
        <dbReference type="ARBA" id="ARBA00004127"/>
    </source>
</evidence>
<dbReference type="Proteomes" id="UP000034201">
    <property type="component" value="Unassembled WGS sequence"/>
</dbReference>
<dbReference type="GO" id="GO:0012505">
    <property type="term" value="C:endomembrane system"/>
    <property type="evidence" value="ECO:0007669"/>
    <property type="project" value="UniProtKB-SubCell"/>
</dbReference>
<feature type="transmembrane region" description="Helical" evidence="5">
    <location>
        <begin position="114"/>
        <end position="132"/>
    </location>
</feature>
<feature type="transmembrane region" description="Helical" evidence="5">
    <location>
        <begin position="144"/>
        <end position="166"/>
    </location>
</feature>
<sequence>MAFSERESRASFLRTFVFGVEDSLVSTVGLLSGIAIAGVPQKAILVSGVVLVSVEAFSMAVGSFLSEQSAEEFLEKKEVSPSNSIANGLLMFVSYFCSGIIPLFPYALLPLGSAFWVSIVFSLAALFVLGVVRARISGLRQMKNAISMVVIGGIAIAVGIAAGMAATSVQSF</sequence>